<dbReference type="STRING" id="6211.A0A068Y947"/>
<keyword evidence="3" id="KW-1185">Reference proteome</keyword>
<feature type="domain" description="XRN2-binding (XTBD)" evidence="1">
    <location>
        <begin position="8"/>
        <end position="89"/>
    </location>
</feature>
<dbReference type="AlphaFoldDB" id="A0A068Y947"/>
<dbReference type="Pfam" id="PF11952">
    <property type="entry name" value="XTBD"/>
    <property type="match status" value="1"/>
</dbReference>
<evidence type="ECO:0000259" key="1">
    <source>
        <dbReference type="PROSITE" id="PS51827"/>
    </source>
</evidence>
<dbReference type="Proteomes" id="UP000017246">
    <property type="component" value="Unassembled WGS sequence"/>
</dbReference>
<accession>A0A068Y947</accession>
<evidence type="ECO:0000313" key="2">
    <source>
        <dbReference type="EMBL" id="CDS39794.1"/>
    </source>
</evidence>
<evidence type="ECO:0000313" key="3">
    <source>
        <dbReference type="Proteomes" id="UP000017246"/>
    </source>
</evidence>
<name>A0A068Y947_ECHMU</name>
<dbReference type="OMA" id="MRRPHEN"/>
<dbReference type="OrthoDB" id="2359216at2759"/>
<organism evidence="2 3">
    <name type="scientific">Echinococcus multilocularis</name>
    <name type="common">Fox tapeworm</name>
    <dbReference type="NCBI Taxonomy" id="6211"/>
    <lineage>
        <taxon>Eukaryota</taxon>
        <taxon>Metazoa</taxon>
        <taxon>Spiralia</taxon>
        <taxon>Lophotrochozoa</taxon>
        <taxon>Platyhelminthes</taxon>
        <taxon>Cestoda</taxon>
        <taxon>Eucestoda</taxon>
        <taxon>Cyclophyllidea</taxon>
        <taxon>Taeniidae</taxon>
        <taxon>Echinococcus</taxon>
    </lineage>
</organism>
<protein>
    <submittedName>
        <fullName evidence="2">Expressed conserved protein</fullName>
    </submittedName>
</protein>
<sequence>MTDRTARVDGMRRPHENPTEWRLRKAFLAKNLDVLGPERLECLSNCFVNHELYGAGYPSRVMSEVRKYGEGIIDSIYNGKSSLAPIHIK</sequence>
<proteinExistence type="predicted"/>
<dbReference type="PROSITE" id="PS51827">
    <property type="entry name" value="XTBD"/>
    <property type="match status" value="1"/>
</dbReference>
<reference evidence="2" key="2">
    <citation type="submission" date="2015-11" db="EMBL/GenBank/DDBJ databases">
        <authorList>
            <person name="Zhang Y."/>
            <person name="Guo Z."/>
        </authorList>
    </citation>
    <scope>NUCLEOTIDE SEQUENCE</scope>
</reference>
<dbReference type="eggNOG" id="ENOG502S4FT">
    <property type="taxonomic scope" value="Eukaryota"/>
</dbReference>
<reference evidence="2" key="1">
    <citation type="journal article" date="2013" name="Nature">
        <title>The genomes of four tapeworm species reveal adaptations to parasitism.</title>
        <authorList>
            <person name="Tsai I.J."/>
            <person name="Zarowiecki M."/>
            <person name="Holroyd N."/>
            <person name="Garciarrubio A."/>
            <person name="Sanchez-Flores A."/>
            <person name="Brooks K.L."/>
            <person name="Tracey A."/>
            <person name="Bobes R.J."/>
            <person name="Fragoso G."/>
            <person name="Sciutto E."/>
            <person name="Aslett M."/>
            <person name="Beasley H."/>
            <person name="Bennett H.M."/>
            <person name="Cai J."/>
            <person name="Camicia F."/>
            <person name="Clark R."/>
            <person name="Cucher M."/>
            <person name="De Silva N."/>
            <person name="Day T.A."/>
            <person name="Deplazes P."/>
            <person name="Estrada K."/>
            <person name="Fernandez C."/>
            <person name="Holland P.W."/>
            <person name="Hou J."/>
            <person name="Hu S."/>
            <person name="Huckvale T."/>
            <person name="Hung S.S."/>
            <person name="Kamenetzky L."/>
            <person name="Keane J.A."/>
            <person name="Kiss F."/>
            <person name="Koziol U."/>
            <person name="Lambert O."/>
            <person name="Liu K."/>
            <person name="Luo X."/>
            <person name="Luo Y."/>
            <person name="Macchiaroli N."/>
            <person name="Nichol S."/>
            <person name="Paps J."/>
            <person name="Parkinson J."/>
            <person name="Pouchkina-Stantcheva N."/>
            <person name="Riddiford N."/>
            <person name="Rosenzvit M."/>
            <person name="Salinas G."/>
            <person name="Wasmuth J.D."/>
            <person name="Zamanian M."/>
            <person name="Zheng Y."/>
            <person name="Cai X."/>
            <person name="Soberon X."/>
            <person name="Olson P.D."/>
            <person name="Laclette J.P."/>
            <person name="Brehm K."/>
            <person name="Berriman M."/>
            <person name="Garciarrubio A."/>
            <person name="Bobes R.J."/>
            <person name="Fragoso G."/>
            <person name="Sanchez-Flores A."/>
            <person name="Estrada K."/>
            <person name="Cevallos M.A."/>
            <person name="Morett E."/>
            <person name="Gonzalez V."/>
            <person name="Portillo T."/>
            <person name="Ochoa-Leyva A."/>
            <person name="Jose M.V."/>
            <person name="Sciutto E."/>
            <person name="Landa A."/>
            <person name="Jimenez L."/>
            <person name="Valdes V."/>
            <person name="Carrero J.C."/>
            <person name="Larralde C."/>
            <person name="Morales-Montor J."/>
            <person name="Limon-Lason J."/>
            <person name="Soberon X."/>
            <person name="Laclette J.P."/>
        </authorList>
    </citation>
    <scope>NUCLEOTIDE SEQUENCE [LARGE SCALE GENOMIC DNA]</scope>
</reference>
<dbReference type="EMBL" id="LN902842">
    <property type="protein sequence ID" value="CDS39794.1"/>
    <property type="molecule type" value="Genomic_DNA"/>
</dbReference>
<dbReference type="InterPro" id="IPR021859">
    <property type="entry name" value="XTBD"/>
</dbReference>
<gene>
    <name evidence="2" type="ORF">EmuJ_000734000</name>
</gene>